<dbReference type="Proteomes" id="UP001054945">
    <property type="component" value="Unassembled WGS sequence"/>
</dbReference>
<feature type="transmembrane region" description="Helical" evidence="1">
    <location>
        <begin position="32"/>
        <end position="52"/>
    </location>
</feature>
<evidence type="ECO:0000256" key="1">
    <source>
        <dbReference type="SAM" id="Phobius"/>
    </source>
</evidence>
<reference evidence="2 3" key="1">
    <citation type="submission" date="2021-06" db="EMBL/GenBank/DDBJ databases">
        <title>Caerostris extrusa draft genome.</title>
        <authorList>
            <person name="Kono N."/>
            <person name="Arakawa K."/>
        </authorList>
    </citation>
    <scope>NUCLEOTIDE SEQUENCE [LARGE SCALE GENOMIC DNA]</scope>
</reference>
<comment type="caution">
    <text evidence="2">The sequence shown here is derived from an EMBL/GenBank/DDBJ whole genome shotgun (WGS) entry which is preliminary data.</text>
</comment>
<keyword evidence="1" id="KW-1133">Transmembrane helix</keyword>
<name>A0AAV4WX50_CAEEX</name>
<proteinExistence type="predicted"/>
<accession>A0AAV4WX50</accession>
<organism evidence="2 3">
    <name type="scientific">Caerostris extrusa</name>
    <name type="common">Bark spider</name>
    <name type="synonym">Caerostris bankana</name>
    <dbReference type="NCBI Taxonomy" id="172846"/>
    <lineage>
        <taxon>Eukaryota</taxon>
        <taxon>Metazoa</taxon>
        <taxon>Ecdysozoa</taxon>
        <taxon>Arthropoda</taxon>
        <taxon>Chelicerata</taxon>
        <taxon>Arachnida</taxon>
        <taxon>Araneae</taxon>
        <taxon>Araneomorphae</taxon>
        <taxon>Entelegynae</taxon>
        <taxon>Araneoidea</taxon>
        <taxon>Araneidae</taxon>
        <taxon>Caerostris</taxon>
    </lineage>
</organism>
<evidence type="ECO:0000313" key="3">
    <source>
        <dbReference type="Proteomes" id="UP001054945"/>
    </source>
</evidence>
<keyword evidence="1" id="KW-0812">Transmembrane</keyword>
<keyword evidence="3" id="KW-1185">Reference proteome</keyword>
<protein>
    <submittedName>
        <fullName evidence="2">Uncharacterized protein</fullName>
    </submittedName>
</protein>
<dbReference type="EMBL" id="BPLR01016943">
    <property type="protein sequence ID" value="GIY87487.1"/>
    <property type="molecule type" value="Genomic_DNA"/>
</dbReference>
<gene>
    <name evidence="2" type="ORF">CEXT_777791</name>
</gene>
<dbReference type="AlphaFoldDB" id="A0AAV4WX50"/>
<sequence length="131" mass="14948">MSDQASVLFRMAIWPCSVVVEEQLLSGAPSRVLWVLLLVYVFPRFQLATIYLNSERRKGCHEIKEASDNASLDLKEEDVICEMRFIVARPSARDMRGTAFTFRGWGAIYATTKMTAYLVLVLKSCEIFMDL</sequence>
<evidence type="ECO:0000313" key="2">
    <source>
        <dbReference type="EMBL" id="GIY87487.1"/>
    </source>
</evidence>
<keyword evidence="1" id="KW-0472">Membrane</keyword>